<feature type="signal peptide" evidence="1">
    <location>
        <begin position="1"/>
        <end position="15"/>
    </location>
</feature>
<dbReference type="EMBL" id="GGEC01036980">
    <property type="protein sequence ID" value="MBX17464.1"/>
    <property type="molecule type" value="Transcribed_RNA"/>
</dbReference>
<sequence length="100" mass="10580">MLISLPFYCSKLCLASLCPTFGGSNPGLRAELIHSVNDQLSLICGCAYMTHPSVFASLSVGRSKWNGNVGSSGIVVRLDTPLSDVGRPSFSVQINSGVEF</sequence>
<dbReference type="AlphaFoldDB" id="A0A2P2LHN1"/>
<keyword evidence="1" id="KW-0732">Signal</keyword>
<proteinExistence type="predicted"/>
<reference evidence="2" key="1">
    <citation type="submission" date="2018-02" db="EMBL/GenBank/DDBJ databases">
        <title>Rhizophora mucronata_Transcriptome.</title>
        <authorList>
            <person name="Meera S.P."/>
            <person name="Sreeshan A."/>
            <person name="Augustine A."/>
        </authorList>
    </citation>
    <scope>NUCLEOTIDE SEQUENCE</scope>
    <source>
        <tissue evidence="2">Leaf</tissue>
    </source>
</reference>
<accession>A0A2P2LHN1</accession>
<feature type="chain" id="PRO_5015142872" evidence="1">
    <location>
        <begin position="16"/>
        <end position="100"/>
    </location>
</feature>
<protein>
    <submittedName>
        <fullName evidence="2">Uncharacterized protein LOC8270411 isoform X1</fullName>
    </submittedName>
</protein>
<evidence type="ECO:0000313" key="2">
    <source>
        <dbReference type="EMBL" id="MBX17464.1"/>
    </source>
</evidence>
<organism evidence="2">
    <name type="scientific">Rhizophora mucronata</name>
    <name type="common">Asiatic mangrove</name>
    <dbReference type="NCBI Taxonomy" id="61149"/>
    <lineage>
        <taxon>Eukaryota</taxon>
        <taxon>Viridiplantae</taxon>
        <taxon>Streptophyta</taxon>
        <taxon>Embryophyta</taxon>
        <taxon>Tracheophyta</taxon>
        <taxon>Spermatophyta</taxon>
        <taxon>Magnoliopsida</taxon>
        <taxon>eudicotyledons</taxon>
        <taxon>Gunneridae</taxon>
        <taxon>Pentapetalae</taxon>
        <taxon>rosids</taxon>
        <taxon>fabids</taxon>
        <taxon>Malpighiales</taxon>
        <taxon>Rhizophoraceae</taxon>
        <taxon>Rhizophora</taxon>
    </lineage>
</organism>
<dbReference type="PANTHER" id="PTHR34541:SF2">
    <property type="entry name" value="OS01G0729900 PROTEIN"/>
    <property type="match status" value="1"/>
</dbReference>
<dbReference type="PANTHER" id="PTHR34541">
    <property type="entry name" value="OS01G0729900 PROTEIN"/>
    <property type="match status" value="1"/>
</dbReference>
<evidence type="ECO:0000256" key="1">
    <source>
        <dbReference type="SAM" id="SignalP"/>
    </source>
</evidence>
<name>A0A2P2LHN1_RHIMU</name>